<feature type="signal peptide" evidence="1">
    <location>
        <begin position="1"/>
        <end position="27"/>
    </location>
</feature>
<evidence type="ECO:0008006" key="4">
    <source>
        <dbReference type="Google" id="ProtNLM"/>
    </source>
</evidence>
<dbReference type="Proteomes" id="UP000614216">
    <property type="component" value="Unassembled WGS sequence"/>
</dbReference>
<keyword evidence="1" id="KW-0732">Signal</keyword>
<protein>
    <recommendedName>
        <fullName evidence="4">Outer membrane protein beta-barrel domain-containing protein</fullName>
    </recommendedName>
</protein>
<feature type="chain" id="PRO_5037136398" description="Outer membrane protein beta-barrel domain-containing protein" evidence="1">
    <location>
        <begin position="28"/>
        <end position="354"/>
    </location>
</feature>
<evidence type="ECO:0000313" key="2">
    <source>
        <dbReference type="EMBL" id="MBL6448825.1"/>
    </source>
</evidence>
<evidence type="ECO:0000313" key="3">
    <source>
        <dbReference type="Proteomes" id="UP000614216"/>
    </source>
</evidence>
<name>A0A937FZ70_9BACT</name>
<dbReference type="AlphaFoldDB" id="A0A937FZ70"/>
<keyword evidence="3" id="KW-1185">Reference proteome</keyword>
<sequence>MIKNGLRILFLACLYLLSFAATTPILAQDKKNVSIPLDHFYVDPEYNNGLRKLLSKLHFTFSTGYGNTFYRQDLSDFSVLQQPGNTPVIFNKELNAAGGNVSTGYTYWFNDIESDSNISFDPASSFLVQADTADLKFKASGMSIPLNLSIHLEFDRYKIGGGATFEYHRPGKFKPSDFEDEIGTYKPNFGSVFYKKYYALLGVRVYRYYEYSLSIDANIGAFNLTKKFNKSIIQKGIYVNIGPTIERDMSEYFRLFVRPSFDIKSFTLNIPETDLSISQSMNAFYIGFGFTYRIPELRKCFLKQCTTQINHQHGNREYRSRVHPFYKKQNPHHGENYPRLIKYKKKNRKKMHAY</sequence>
<gene>
    <name evidence="2" type="ORF">JMN32_21110</name>
</gene>
<comment type="caution">
    <text evidence="2">The sequence shown here is derived from an EMBL/GenBank/DDBJ whole genome shotgun (WGS) entry which is preliminary data.</text>
</comment>
<evidence type="ECO:0000256" key="1">
    <source>
        <dbReference type="SAM" id="SignalP"/>
    </source>
</evidence>
<proteinExistence type="predicted"/>
<dbReference type="RefSeq" id="WP_202858366.1">
    <property type="nucleotide sequence ID" value="NZ_JAEUGD010000066.1"/>
</dbReference>
<dbReference type="EMBL" id="JAEUGD010000066">
    <property type="protein sequence ID" value="MBL6448825.1"/>
    <property type="molecule type" value="Genomic_DNA"/>
</dbReference>
<organism evidence="2 3">
    <name type="scientific">Fulvivirga marina</name>
    <dbReference type="NCBI Taxonomy" id="2494733"/>
    <lineage>
        <taxon>Bacteria</taxon>
        <taxon>Pseudomonadati</taxon>
        <taxon>Bacteroidota</taxon>
        <taxon>Cytophagia</taxon>
        <taxon>Cytophagales</taxon>
        <taxon>Fulvivirgaceae</taxon>
        <taxon>Fulvivirga</taxon>
    </lineage>
</organism>
<accession>A0A937FZ70</accession>
<reference evidence="2" key="1">
    <citation type="submission" date="2021-01" db="EMBL/GenBank/DDBJ databases">
        <title>Fulvivirga kasyanovii gen. nov., sp nov., a novel member of the phylum Bacteroidetes isolated from seawater in a mussel farm.</title>
        <authorList>
            <person name="Zhao L.-H."/>
            <person name="Wang Z.-J."/>
        </authorList>
    </citation>
    <scope>NUCLEOTIDE SEQUENCE</scope>
    <source>
        <strain evidence="2">29W222</strain>
    </source>
</reference>